<gene>
    <name evidence="1" type="ORF">H1R19_02305</name>
</gene>
<proteinExistence type="predicted"/>
<evidence type="ECO:0000313" key="2">
    <source>
        <dbReference type="Proteomes" id="UP000515663"/>
    </source>
</evidence>
<protein>
    <submittedName>
        <fullName evidence="1">Uncharacterized protein</fullName>
    </submittedName>
</protein>
<dbReference type="Proteomes" id="UP000515663">
    <property type="component" value="Chromosome"/>
</dbReference>
<accession>A0A7D7LXC0</accession>
<reference evidence="2" key="1">
    <citation type="submission" date="2020-07" db="EMBL/GenBank/DDBJ databases">
        <title>novel species isolated from the respiratory tract of Marmot.</title>
        <authorList>
            <person name="Zhang G."/>
        </authorList>
    </citation>
    <scope>NUCLEOTIDE SEQUENCE [LARGE SCALE GENOMIC DNA]</scope>
    <source>
        <strain evidence="2">686</strain>
    </source>
</reference>
<dbReference type="AlphaFoldDB" id="A0A7D7LXC0"/>
<name>A0A7D7LXC0_9ACTN</name>
<organism evidence="1 2">
    <name type="scientific">Gordonia jinghuaiqii</name>
    <dbReference type="NCBI Taxonomy" id="2758710"/>
    <lineage>
        <taxon>Bacteria</taxon>
        <taxon>Bacillati</taxon>
        <taxon>Actinomycetota</taxon>
        <taxon>Actinomycetes</taxon>
        <taxon>Mycobacteriales</taxon>
        <taxon>Gordoniaceae</taxon>
        <taxon>Gordonia</taxon>
    </lineage>
</organism>
<sequence length="194" mass="20716">MGQLSFFSAETEQPAYSDLAGLLAAHGQAARSESGTRVSIVVAEPWRAEEIVAEMYAAGLDAELTTSDEGTPLARTASCHELDSLHRAWSSGAVKAMPKGWVPTYRALRLWVIAAGHSDDGRYQLGLDPHAPESHAELATALMRVGIAPTLVGTRGQSPVLRIAGHRRLARLHEYVGAPPRAAAVADWPPADLH</sequence>
<dbReference type="RefSeq" id="WP_188331043.1">
    <property type="nucleotide sequence ID" value="NZ_CP059491.1"/>
</dbReference>
<dbReference type="EMBL" id="CP059491">
    <property type="protein sequence ID" value="QMT02039.1"/>
    <property type="molecule type" value="Genomic_DNA"/>
</dbReference>
<keyword evidence="2" id="KW-1185">Reference proteome</keyword>
<dbReference type="KEGG" id="gji:H1R19_02305"/>
<evidence type="ECO:0000313" key="1">
    <source>
        <dbReference type="EMBL" id="QMT02039.1"/>
    </source>
</evidence>